<dbReference type="Proteomes" id="UP000016517">
    <property type="component" value="Unassembled WGS sequence"/>
</dbReference>
<organism evidence="1 2">
    <name type="scientific">Acinetobacter baumannii EGD-HP18</name>
    <dbReference type="NCBI Taxonomy" id="1358412"/>
    <lineage>
        <taxon>Bacteria</taxon>
        <taxon>Pseudomonadati</taxon>
        <taxon>Pseudomonadota</taxon>
        <taxon>Gammaproteobacteria</taxon>
        <taxon>Moraxellales</taxon>
        <taxon>Moraxellaceae</taxon>
        <taxon>Acinetobacter</taxon>
        <taxon>Acinetobacter calcoaceticus/baumannii complex</taxon>
    </lineage>
</organism>
<gene>
    <name evidence="1" type="ORF">N173_17665</name>
</gene>
<dbReference type="AlphaFoldDB" id="A0AAV3K066"/>
<name>A0AAV3K066_ACIBA</name>
<dbReference type="RefSeq" id="WP_021510906.1">
    <property type="nucleotide sequence ID" value="NZ_AVST01000065.1"/>
</dbReference>
<evidence type="ECO:0000313" key="1">
    <source>
        <dbReference type="EMBL" id="ERH68942.1"/>
    </source>
</evidence>
<accession>A0AAV3K066</accession>
<proteinExistence type="predicted"/>
<evidence type="ECO:0008006" key="3">
    <source>
        <dbReference type="Google" id="ProtNLM"/>
    </source>
</evidence>
<dbReference type="EMBL" id="AVST01000065">
    <property type="protein sequence ID" value="ERH68942.1"/>
    <property type="molecule type" value="Genomic_DNA"/>
</dbReference>
<comment type="caution">
    <text evidence="1">The sequence shown here is derived from an EMBL/GenBank/DDBJ whole genome shotgun (WGS) entry which is preliminary data.</text>
</comment>
<protein>
    <recommendedName>
        <fullName evidence="3">SUKH-3 immunity protein</fullName>
    </recommendedName>
</protein>
<evidence type="ECO:0000313" key="2">
    <source>
        <dbReference type="Proteomes" id="UP000016517"/>
    </source>
</evidence>
<sequence length="176" mass="20893">MKYPNHINSDFFKKMITAGWYAGREVVLDKLPSHLEEFSDEVKNFLNEIWFLNIVHDVFYSDQYQDIKYYNVIYSFGETTLKLIDYSQDDEYLNLYKSQVHKKIRNFGYKDGREILIDEDGRIYEIPDSGDLYYLGGRFYEGLFNLIYGRGESYLALGGGEFINLKNKEKYNINNI</sequence>
<reference evidence="1 2" key="1">
    <citation type="submission" date="2013-08" db="EMBL/GenBank/DDBJ databases">
        <title>Study of Ammonical-Nitrogen removal by Nitrification Denitrification process using lab isolates.</title>
        <authorList>
            <person name="Khardenavis A.A."/>
            <person name="Pal R.R."/>
            <person name="Kapley A."/>
            <person name="Qureshi A."/>
            <person name="Purohit H.J."/>
        </authorList>
    </citation>
    <scope>NUCLEOTIDE SEQUENCE [LARGE SCALE GENOMIC DNA]</scope>
    <source>
        <strain evidence="1 2">EGD-HP18</strain>
    </source>
</reference>